<accession>A0A6C0KIE9</accession>
<dbReference type="GO" id="GO:0006402">
    <property type="term" value="P:mRNA catabolic process"/>
    <property type="evidence" value="ECO:0007669"/>
    <property type="project" value="TreeGrafter"/>
</dbReference>
<dbReference type="GO" id="GO:0000932">
    <property type="term" value="C:P-body"/>
    <property type="evidence" value="ECO:0007669"/>
    <property type="project" value="TreeGrafter"/>
</dbReference>
<sequence>MYKFTCKDNHYQTYQYVETKTFQPIDHITQTPTQLKLFVNDVFDYNENGFILYHSSFKCNKMNPGILNLTMTYGKEKNKFLYLCKPDDKRIPFFLIPYNKPLEFDKSVEKLYITFEFKHWNNERPYGTVTQNLGNITILNHYYEYALYCKSLNISIQKFNKEVKEKLQHQNNQLLIKTIATQHNMENRNKSDYYIFTLDSSQSNDYDDAISYDKKEHKISIYITNVALIMDHLDLWGAFSNRISTIYLPDRKRTMLPSLLIDALCSLKEKEYKLCYVLDLFYDENNELKNHEFKTCRAYIRKNVSYDDHTFFETNETFQSILSILKIKHSKQIITKLMLLFNHYVAMALWEKKEGIYKMLQQEKIEEEQNPNIPTHVYEHICILKNKAAKYCSYNPNIVYQSSIHKDIHIYTQVSSPIRRLVDLLNNIKFLHLLCSIKMSDKSIQFYDKWTTHENMEYINISSRAIRKIQSKCMIYKQYEINKSKGEQPLYKGYIFDKAYKEGDGKYQYMVYVPCINLTTYVTLIEDLINYSCHCFSLYVFMNQENDKQKIKLQLCYEESL</sequence>
<evidence type="ECO:0000259" key="1">
    <source>
        <dbReference type="SMART" id="SM00955"/>
    </source>
</evidence>
<organism evidence="2">
    <name type="scientific">viral metagenome</name>
    <dbReference type="NCBI Taxonomy" id="1070528"/>
    <lineage>
        <taxon>unclassified sequences</taxon>
        <taxon>metagenomes</taxon>
        <taxon>organismal metagenomes</taxon>
    </lineage>
</organism>
<dbReference type="Pfam" id="PF00773">
    <property type="entry name" value="RNB"/>
    <property type="match status" value="1"/>
</dbReference>
<dbReference type="GO" id="GO:0000175">
    <property type="term" value="F:3'-5'-RNA exonuclease activity"/>
    <property type="evidence" value="ECO:0007669"/>
    <property type="project" value="TreeGrafter"/>
</dbReference>
<proteinExistence type="predicted"/>
<feature type="domain" description="RNB" evidence="1">
    <location>
        <begin position="187"/>
        <end position="436"/>
    </location>
</feature>
<evidence type="ECO:0000313" key="2">
    <source>
        <dbReference type="EMBL" id="QHU17725.1"/>
    </source>
</evidence>
<dbReference type="InterPro" id="IPR001900">
    <property type="entry name" value="RNase_II/R"/>
</dbReference>
<dbReference type="InterPro" id="IPR012340">
    <property type="entry name" value="NA-bd_OB-fold"/>
</dbReference>
<dbReference type="InterPro" id="IPR041505">
    <property type="entry name" value="Dis3_CSD2"/>
</dbReference>
<reference evidence="2" key="1">
    <citation type="journal article" date="2020" name="Nature">
        <title>Giant virus diversity and host interactions through global metagenomics.</title>
        <authorList>
            <person name="Schulz F."/>
            <person name="Roux S."/>
            <person name="Paez-Espino D."/>
            <person name="Jungbluth S."/>
            <person name="Walsh D.A."/>
            <person name="Denef V.J."/>
            <person name="McMahon K.D."/>
            <person name="Konstantinidis K.T."/>
            <person name="Eloe-Fadrosh E.A."/>
            <person name="Kyrpides N.C."/>
            <person name="Woyke T."/>
        </authorList>
    </citation>
    <scope>NUCLEOTIDE SEQUENCE</scope>
    <source>
        <strain evidence="2">GVMAG-S-3300012919-55</strain>
    </source>
</reference>
<dbReference type="GO" id="GO:0003723">
    <property type="term" value="F:RNA binding"/>
    <property type="evidence" value="ECO:0007669"/>
    <property type="project" value="InterPro"/>
</dbReference>
<dbReference type="AlphaFoldDB" id="A0A6C0KIE9"/>
<protein>
    <recommendedName>
        <fullName evidence="1">RNB domain-containing protein</fullName>
    </recommendedName>
</protein>
<dbReference type="PANTHER" id="PTHR23355:SF9">
    <property type="entry name" value="DIS3-LIKE EXONUCLEASE 2"/>
    <property type="match status" value="1"/>
</dbReference>
<dbReference type="SUPFAM" id="SSF50249">
    <property type="entry name" value="Nucleic acid-binding proteins"/>
    <property type="match status" value="1"/>
</dbReference>
<dbReference type="PANTHER" id="PTHR23355">
    <property type="entry name" value="RIBONUCLEASE"/>
    <property type="match status" value="1"/>
</dbReference>
<dbReference type="SMART" id="SM00955">
    <property type="entry name" value="RNB"/>
    <property type="match status" value="1"/>
</dbReference>
<name>A0A6C0KIE9_9ZZZZ</name>
<dbReference type="Pfam" id="PF17849">
    <property type="entry name" value="OB_Dis3"/>
    <property type="match status" value="1"/>
</dbReference>
<dbReference type="InterPro" id="IPR050180">
    <property type="entry name" value="RNR_Ribonuclease"/>
</dbReference>
<dbReference type="EMBL" id="MN740917">
    <property type="protein sequence ID" value="QHU17725.1"/>
    <property type="molecule type" value="Genomic_DNA"/>
</dbReference>